<dbReference type="InterPro" id="IPR013783">
    <property type="entry name" value="Ig-like_fold"/>
</dbReference>
<comment type="similarity">
    <text evidence="1">Belongs to the serine-aspartate repeat-containing protein (SDr) family.</text>
</comment>
<evidence type="ECO:0000256" key="4">
    <source>
        <dbReference type="ARBA" id="ARBA00022729"/>
    </source>
</evidence>
<keyword evidence="7" id="KW-0812">Transmembrane</keyword>
<reference evidence="11 12" key="1">
    <citation type="submission" date="2020-07" db="EMBL/GenBank/DDBJ databases">
        <title>Facklamia lactis sp. nov., isolated from raw milk.</title>
        <authorList>
            <person name="Doll E.V."/>
            <person name="Huptas C."/>
            <person name="Staib L."/>
            <person name="Wenning M."/>
            <person name="Scherer S."/>
        </authorList>
    </citation>
    <scope>NUCLEOTIDE SEQUENCE [LARGE SCALE GENOMIC DNA]</scope>
    <source>
        <strain evidence="11 12">DSM 104272</strain>
    </source>
</reference>
<evidence type="ECO:0000256" key="3">
    <source>
        <dbReference type="ARBA" id="ARBA00022525"/>
    </source>
</evidence>
<evidence type="ECO:0000256" key="2">
    <source>
        <dbReference type="ARBA" id="ARBA00022512"/>
    </source>
</evidence>
<feature type="domain" description="SpaA-like prealbumin fold" evidence="10">
    <location>
        <begin position="891"/>
        <end position="963"/>
    </location>
</feature>
<keyword evidence="5" id="KW-0572">Peptidoglycan-anchor</keyword>
<dbReference type="Proteomes" id="UP000823401">
    <property type="component" value="Unassembled WGS sequence"/>
</dbReference>
<evidence type="ECO:0000256" key="7">
    <source>
        <dbReference type="SAM" id="Phobius"/>
    </source>
</evidence>
<dbReference type="Gene3D" id="2.60.40.10">
    <property type="entry name" value="Immunoglobulins"/>
    <property type="match status" value="6"/>
</dbReference>
<feature type="domain" description="SpaA-like prealbumin fold" evidence="10">
    <location>
        <begin position="811"/>
        <end position="884"/>
    </location>
</feature>
<organism evidence="11 12">
    <name type="scientific">Ruoffia tabacinasalis</name>
    <dbReference type="NCBI Taxonomy" id="87458"/>
    <lineage>
        <taxon>Bacteria</taxon>
        <taxon>Bacillati</taxon>
        <taxon>Bacillota</taxon>
        <taxon>Bacilli</taxon>
        <taxon>Lactobacillales</taxon>
        <taxon>Aerococcaceae</taxon>
        <taxon>Ruoffia</taxon>
    </lineage>
</organism>
<dbReference type="SUPFAM" id="SSF49478">
    <property type="entry name" value="Cna protein B-type domain"/>
    <property type="match status" value="2"/>
</dbReference>
<accession>A0ABS0LIG4</accession>
<feature type="region of interest" description="Disordered" evidence="6">
    <location>
        <begin position="1054"/>
        <end position="1118"/>
    </location>
</feature>
<keyword evidence="2" id="KW-0134">Cell wall</keyword>
<comment type="caution">
    <text evidence="11">The sequence shown here is derived from an EMBL/GenBank/DDBJ whole genome shotgun (WGS) entry which is preliminary data.</text>
</comment>
<dbReference type="RefSeq" id="WP_197104134.1">
    <property type="nucleotide sequence ID" value="NZ_JACCEL010000008.1"/>
</dbReference>
<evidence type="ECO:0000256" key="6">
    <source>
        <dbReference type="SAM" id="MobiDB-lite"/>
    </source>
</evidence>
<dbReference type="PANTHER" id="PTHR36108:SF13">
    <property type="entry name" value="COLOSSIN-B-RELATED"/>
    <property type="match status" value="1"/>
</dbReference>
<dbReference type="InterPro" id="IPR013784">
    <property type="entry name" value="Carb-bd-like_fold"/>
</dbReference>
<keyword evidence="7" id="KW-0472">Membrane</keyword>
<evidence type="ECO:0000256" key="1">
    <source>
        <dbReference type="ARBA" id="ARBA00007257"/>
    </source>
</evidence>
<proteinExistence type="inferred from homology"/>
<keyword evidence="3" id="KW-0964">Secreted</keyword>
<evidence type="ECO:0000259" key="9">
    <source>
        <dbReference type="Pfam" id="PF00746"/>
    </source>
</evidence>
<dbReference type="InterPro" id="IPR041033">
    <property type="entry name" value="SpaA_PFL_dom_1"/>
</dbReference>
<feature type="transmembrane region" description="Helical" evidence="7">
    <location>
        <begin position="1269"/>
        <end position="1286"/>
    </location>
</feature>
<evidence type="ECO:0000259" key="10">
    <source>
        <dbReference type="Pfam" id="PF17802"/>
    </source>
</evidence>
<feature type="signal peptide" evidence="8">
    <location>
        <begin position="1"/>
        <end position="31"/>
    </location>
</feature>
<dbReference type="InterPro" id="IPR019931">
    <property type="entry name" value="LPXTG_anchor"/>
</dbReference>
<dbReference type="NCBIfam" id="TIGR01167">
    <property type="entry name" value="LPXTG_anchor"/>
    <property type="match status" value="1"/>
</dbReference>
<keyword evidence="12" id="KW-1185">Reference proteome</keyword>
<name>A0ABS0LIG4_9LACT</name>
<dbReference type="EMBL" id="JACCEL010000008">
    <property type="protein sequence ID" value="MBG9978009.1"/>
    <property type="molecule type" value="Genomic_DNA"/>
</dbReference>
<dbReference type="Pfam" id="PF17802">
    <property type="entry name" value="SpaA"/>
    <property type="match status" value="4"/>
</dbReference>
<protein>
    <submittedName>
        <fullName evidence="11">LPXTG cell wall anchor domain-containing protein</fullName>
    </submittedName>
</protein>
<evidence type="ECO:0000313" key="12">
    <source>
        <dbReference type="Proteomes" id="UP000823401"/>
    </source>
</evidence>
<feature type="compositionally biased region" description="Low complexity" evidence="6">
    <location>
        <begin position="1060"/>
        <end position="1095"/>
    </location>
</feature>
<keyword evidence="7" id="KW-1133">Transmembrane helix</keyword>
<dbReference type="SUPFAM" id="SSF49452">
    <property type="entry name" value="Starch-binding domain-like"/>
    <property type="match status" value="1"/>
</dbReference>
<evidence type="ECO:0000256" key="8">
    <source>
        <dbReference type="SAM" id="SignalP"/>
    </source>
</evidence>
<evidence type="ECO:0000256" key="5">
    <source>
        <dbReference type="ARBA" id="ARBA00023088"/>
    </source>
</evidence>
<gene>
    <name evidence="11" type="ORF">HYQ42_04335</name>
</gene>
<dbReference type="PANTHER" id="PTHR36108">
    <property type="entry name" value="COLOSSIN-B-RELATED"/>
    <property type="match status" value="1"/>
</dbReference>
<dbReference type="Pfam" id="PF00746">
    <property type="entry name" value="Gram_pos_anchor"/>
    <property type="match status" value="1"/>
</dbReference>
<keyword evidence="4 8" id="KW-0732">Signal</keyword>
<feature type="domain" description="SpaA-like prealbumin fold" evidence="10">
    <location>
        <begin position="980"/>
        <end position="1054"/>
    </location>
</feature>
<feature type="chain" id="PRO_5046501868" evidence="8">
    <location>
        <begin position="32"/>
        <end position="1295"/>
    </location>
</feature>
<feature type="domain" description="SpaA-like prealbumin fold" evidence="10">
    <location>
        <begin position="724"/>
        <end position="796"/>
    </location>
</feature>
<evidence type="ECO:0000313" key="11">
    <source>
        <dbReference type="EMBL" id="MBG9978009.1"/>
    </source>
</evidence>
<feature type="domain" description="Gram-positive cocci surface proteins LPxTG" evidence="9">
    <location>
        <begin position="1256"/>
        <end position="1291"/>
    </location>
</feature>
<sequence length="1295" mass="139629">MKMKKMKYITALFMIMSSFVGLFVGLQPVNAQENAVTSVTVDAQVYLAMYGGEPTQQTQISYDIIQTDPDTGEGTLVYSYRSNEPNTEPLMLTPGNYKFRLYDGGNFQRDGQELIPARVEQTHPTTTDQDILKELSQTGDLIPWGDGTVVLDVPFKIELGDNLLNEATNHYETELVVTIADQQSIATLPENPDEPDTPGEEVPEEPGTLMVQVIGSDGSLVANTVLSVNGEEFTTNAQGLLQVDNVPAGEVQVEVLSVPEAYSMEGITMPTEPITVVSQEATSVEISVERIPETPEANTVTLTVLDEESVPVSNVSMTLNDREIYTDVNGQVVFSEVPVGEATYTINSVPEGYSLEQTTGTVVVDPTTPTEATITLSTDVNTNNIEFVVTNEAFGPINGVEIQIADSVYTTTETGRVETEALPVGGYSYDVISAPEGFEIPVTGSVNVVESAPTEEAIVLPTSVAYGSLLVNVVDDVQQPIIGAELTLGEQTAITDGSGQVVFEDLEANQSYNYSVTALPEGYVLDGEDEVRTITINPDQQVEDTLVIAQAEQVGSAVFTVVDEASQPVENVEIQLGNETATTNPSGVAEFTDIGPGTFNYTVTNLPEQYETPAEGQLTIVVNEEATQEINLSKVEQFGNVTFNVVDQNNEPVDGAQITLNDNTYPSNSSGQVIIEGLNANQTYNYTLASLPENYTGQVSGTVIIEANNHIEETVTVERELAPGQITITVMDQNDQAVSGAQVQLNEDQTETTNAEGQVVFDELAEGTYEYVISELPENYEHNIASQSVYIAEGATEARTLQVQHNVQPGTVIFNVTDQDNSPVEGAVISINDTTITTNDEGTATISDIEPNTYTYSITELPEGYIGNASGEVTVNESEITTAAMSVEREVELSTADIKVVDQNGDAVEGASLAFGGLTGTTNSEGIAHFESLEPGRYNYSVTSTPNGYYNNSEEQVTELEEGSAFESEIIIEKLPETGSVTIQIRDNNNQPVAGVDIRIDHETYTTDNNGEVTVDNLEAGSYPYEIINVPEGFEIEELTGEFGIVANETITVSPSATAQESSSSEESSSQESSSEQSSSQESSSESSSQSQSSSVIVDESQSLTPAEQASIDEEASQATRQFIDAETGIEVWVNPQDAMKVSSIHVDTLDSAATLENADADIYTITLLDENNEAVQLTRIAEIKIPTRPVNSQLRVVRVNDSNNSNLTFALHNQRITFRTQQLGTFGIVYNAEQASISQEESVEVTVESSVEENDDDLPNTGETSTKGILFLGVLVLLSGVYLVFTRNKSTNKH</sequence>